<comment type="caution">
    <text evidence="4">The sequence shown here is derived from an EMBL/GenBank/DDBJ whole genome shotgun (WGS) entry which is preliminary data.</text>
</comment>
<dbReference type="InterPro" id="IPR031025">
    <property type="entry name" value="LruC_dom"/>
</dbReference>
<dbReference type="InterPro" id="IPR032295">
    <property type="entry name" value="DUF4842"/>
</dbReference>
<reference evidence="4 5" key="1">
    <citation type="submission" date="2019-07" db="EMBL/GenBank/DDBJ databases">
        <title>Genome sequencing of Parabacteroides distasonis iSURF_7.</title>
        <authorList>
            <person name="Degefu H.N."/>
            <person name="Ruoff K.L."/>
            <person name="Price C.E."/>
            <person name="Valls R.A."/>
            <person name="O'Toole G.A."/>
        </authorList>
    </citation>
    <scope>NUCLEOTIDE SEQUENCE [LARGE SCALE GENOMIC DNA]</scope>
    <source>
        <strain evidence="4 5">CFPLTA003_1B</strain>
    </source>
</reference>
<dbReference type="AlphaFoldDB" id="A0A5C6KNN0"/>
<keyword evidence="2" id="KW-0732">Signal</keyword>
<proteinExistence type="predicted"/>
<dbReference type="Pfam" id="PF16130">
    <property type="entry name" value="DUF4842"/>
    <property type="match status" value="1"/>
</dbReference>
<evidence type="ECO:0000256" key="1">
    <source>
        <dbReference type="SAM" id="MobiDB-lite"/>
    </source>
</evidence>
<evidence type="ECO:0000256" key="2">
    <source>
        <dbReference type="SAM" id="SignalP"/>
    </source>
</evidence>
<dbReference type="EMBL" id="VOHW01000001">
    <property type="protein sequence ID" value="TWV64453.1"/>
    <property type="molecule type" value="Genomic_DNA"/>
</dbReference>
<sequence length="749" mass="81583">MFKHMKRCIFTKVKFMALFLFAALMAACTADVYEPKPDPEPTPEPEIPENPIVDIVNSISKSRNLTVNVADAYDGKYYYTIEVFVGNPVTDENVRLLAGQKTNSKVPFSVNINIPDSETDIFIRQTDPFKRKRVYAFPVQDGDMVCDLGSIANTKSSSGSVLRSVSYEMPEVDFSPSGATAISGNQPIRIGGKYIVNKDAKLNISSLPGEGNFSLYIKGEAKLTSDNLTLQNNAKIYILSDGELTAGKNNIVLNCVGNAQIAVEKDGSLGDDDDDKKLSLSFTDQSRLINHGDVELNGKKAKNANENYSLALTSSASIYNDGEMDITGGLSATDKTSLIVNYGEFDIEKTLKLTNGEIYNACVFDADICVVNGGTIELASGSIFECDKFTAGGLHLNMDALSVFDCTDDNKSAGVHFNSQRNYVTGLSTDYALFRADKVVFEGWDCVTYSGMVEIECPQHAPIGNGSKLVPPATFAQGQASVEIDEDDCNKNSGNQNPGEGDGDQDPSYEEVETLPYTYLFEDNWPATGDYDMNDLVIGIQINNKKMGGKTESAKIIYTLYATGATKQIGVGFQLDGIPASAVSGAEQGQTNAVIQLFSDAHSLLGSSERTPINTYKITAEPVVNEVTVNFNTPIDGVMNVNNFNLFIVTNGFDSDRRNEVHIAGYKGTDKAASSENSTANYVSNETGLMWALSIPSQDFATYPKETIRIDDAYEGFGSWIKGDNTPGWYLNYVEDNVIKYDLFTNKTE</sequence>
<name>A0A5C6KNN0_PARDI</name>
<protein>
    <submittedName>
        <fullName evidence="4">LruC domain-containing protein</fullName>
    </submittedName>
</protein>
<organism evidence="4 5">
    <name type="scientific">Parabacteroides distasonis</name>
    <dbReference type="NCBI Taxonomy" id="823"/>
    <lineage>
        <taxon>Bacteria</taxon>
        <taxon>Pseudomonadati</taxon>
        <taxon>Bacteroidota</taxon>
        <taxon>Bacteroidia</taxon>
        <taxon>Bacteroidales</taxon>
        <taxon>Tannerellaceae</taxon>
        <taxon>Parabacteroides</taxon>
    </lineage>
</organism>
<feature type="domain" description="DUF4842" evidence="3">
    <location>
        <begin position="553"/>
        <end position="730"/>
    </location>
</feature>
<dbReference type="Proteomes" id="UP000315827">
    <property type="component" value="Unassembled WGS sequence"/>
</dbReference>
<feature type="signal peptide" evidence="2">
    <location>
        <begin position="1"/>
        <end position="26"/>
    </location>
</feature>
<evidence type="ECO:0000259" key="3">
    <source>
        <dbReference type="Pfam" id="PF16130"/>
    </source>
</evidence>
<feature type="chain" id="PRO_5023149570" evidence="2">
    <location>
        <begin position="27"/>
        <end position="749"/>
    </location>
</feature>
<evidence type="ECO:0000313" key="5">
    <source>
        <dbReference type="Proteomes" id="UP000315827"/>
    </source>
</evidence>
<feature type="region of interest" description="Disordered" evidence="1">
    <location>
        <begin position="486"/>
        <end position="509"/>
    </location>
</feature>
<accession>A0A5C6KNN0</accession>
<gene>
    <name evidence="4" type="ORF">FSA05_02230</name>
</gene>
<dbReference type="NCBIfam" id="TIGR04456">
    <property type="entry name" value="LruC_dom"/>
    <property type="match status" value="1"/>
</dbReference>
<dbReference type="PROSITE" id="PS51257">
    <property type="entry name" value="PROKAR_LIPOPROTEIN"/>
    <property type="match status" value="1"/>
</dbReference>
<evidence type="ECO:0000313" key="4">
    <source>
        <dbReference type="EMBL" id="TWV64453.1"/>
    </source>
</evidence>